<evidence type="ECO:0000313" key="7">
    <source>
        <dbReference type="Proteomes" id="UP000593594"/>
    </source>
</evidence>
<organism evidence="6 7">
    <name type="scientific">Kaustia mangrovi</name>
    <dbReference type="NCBI Taxonomy" id="2593653"/>
    <lineage>
        <taxon>Bacteria</taxon>
        <taxon>Pseudomonadati</taxon>
        <taxon>Pseudomonadota</taxon>
        <taxon>Alphaproteobacteria</taxon>
        <taxon>Hyphomicrobiales</taxon>
        <taxon>Parvibaculaceae</taxon>
        <taxon>Kaustia</taxon>
    </lineage>
</organism>
<dbReference type="KEGG" id="kmn:HW532_07140"/>
<dbReference type="Proteomes" id="UP000593594">
    <property type="component" value="Chromosome"/>
</dbReference>
<dbReference type="AlphaFoldDB" id="A0A7S8HE76"/>
<keyword evidence="3" id="KW-0804">Transcription</keyword>
<dbReference type="InterPro" id="IPR018060">
    <property type="entry name" value="HTH_AraC"/>
</dbReference>
<dbReference type="InterPro" id="IPR020449">
    <property type="entry name" value="Tscrpt_reg_AraC-type_HTH"/>
</dbReference>
<dbReference type="SUPFAM" id="SSF46689">
    <property type="entry name" value="Homeodomain-like"/>
    <property type="match status" value="1"/>
</dbReference>
<name>A0A7S8HE76_9HYPH</name>
<keyword evidence="1" id="KW-0805">Transcription regulation</keyword>
<dbReference type="GO" id="GO:0003700">
    <property type="term" value="F:DNA-binding transcription factor activity"/>
    <property type="evidence" value="ECO:0007669"/>
    <property type="project" value="InterPro"/>
</dbReference>
<dbReference type="GO" id="GO:0000976">
    <property type="term" value="F:transcription cis-regulatory region binding"/>
    <property type="evidence" value="ECO:0007669"/>
    <property type="project" value="TreeGrafter"/>
</dbReference>
<dbReference type="GO" id="GO:0005829">
    <property type="term" value="C:cytosol"/>
    <property type="evidence" value="ECO:0007669"/>
    <property type="project" value="TreeGrafter"/>
</dbReference>
<feature type="domain" description="HTH araC/xylS-type" evidence="5">
    <location>
        <begin position="255"/>
        <end position="353"/>
    </location>
</feature>
<dbReference type="InterPro" id="IPR009057">
    <property type="entry name" value="Homeodomain-like_sf"/>
</dbReference>
<feature type="compositionally biased region" description="Basic and acidic residues" evidence="4">
    <location>
        <begin position="1"/>
        <end position="10"/>
    </location>
</feature>
<sequence length="357" mass="39719">MTAFHSRDGSRVTPGGPPGAAPPGVIAAAATGIVNFIEQYRGDVDRIFGHVRIVPDVTGSPTHKLRLADFCRLFEEAAQQTGNDNFGLWFGNQFKPRDLGLWGYAAVSSPTLGSALENLVGLFRYHQESSAMRFVQDTDGLVRLEYQITAPAIVERRQDAELSLGMFLNVIRECCGSHWAPEEVHFEHPRPLEAKEHESAFDAPVYFSQPTNALLFRPEIMARPMPARDLQLLAMMQTCLEGLSDIEPADALLLDSMRTAIRLGLPEGYPSLEQVAAELRVPLSAIQRELSEAGTTYKDLVEAVRRDLALSYVKQRQLPFSEIALLLGYSELSAFSRAFRRWTGVSPREYRTRRVAG</sequence>
<dbReference type="InterPro" id="IPR032687">
    <property type="entry name" value="AraC-type_N"/>
</dbReference>
<dbReference type="PANTHER" id="PTHR47894:SF4">
    <property type="entry name" value="HTH-TYPE TRANSCRIPTIONAL REGULATOR GADX"/>
    <property type="match status" value="1"/>
</dbReference>
<reference evidence="6 7" key="1">
    <citation type="submission" date="2020-06" db="EMBL/GenBank/DDBJ databases">
        <title>Genome sequence of 2 isolates from Red Sea Mangroves.</title>
        <authorList>
            <person name="Sefrji F."/>
            <person name="Michoud G."/>
            <person name="Merlino G."/>
            <person name="Daffonchio D."/>
        </authorList>
    </citation>
    <scope>NUCLEOTIDE SEQUENCE [LARGE SCALE GENOMIC DNA]</scope>
    <source>
        <strain evidence="6 7">R1DC25</strain>
    </source>
</reference>
<evidence type="ECO:0000256" key="3">
    <source>
        <dbReference type="ARBA" id="ARBA00023163"/>
    </source>
</evidence>
<dbReference type="Gene3D" id="1.10.10.60">
    <property type="entry name" value="Homeodomain-like"/>
    <property type="match status" value="1"/>
</dbReference>
<accession>A0A7S8HE76</accession>
<keyword evidence="7" id="KW-1185">Reference proteome</keyword>
<dbReference type="PRINTS" id="PR00032">
    <property type="entry name" value="HTHARAC"/>
</dbReference>
<proteinExistence type="predicted"/>
<gene>
    <name evidence="6" type="ORF">HW532_07140</name>
</gene>
<evidence type="ECO:0000256" key="1">
    <source>
        <dbReference type="ARBA" id="ARBA00023015"/>
    </source>
</evidence>
<dbReference type="PANTHER" id="PTHR47894">
    <property type="entry name" value="HTH-TYPE TRANSCRIPTIONAL REGULATOR GADX"/>
    <property type="match status" value="1"/>
</dbReference>
<dbReference type="EMBL" id="CP058214">
    <property type="protein sequence ID" value="QPC45224.1"/>
    <property type="molecule type" value="Genomic_DNA"/>
</dbReference>
<dbReference type="SMART" id="SM00342">
    <property type="entry name" value="HTH_ARAC"/>
    <property type="match status" value="1"/>
</dbReference>
<evidence type="ECO:0000313" key="6">
    <source>
        <dbReference type="EMBL" id="QPC45224.1"/>
    </source>
</evidence>
<feature type="region of interest" description="Disordered" evidence="4">
    <location>
        <begin position="1"/>
        <end position="20"/>
    </location>
</feature>
<protein>
    <submittedName>
        <fullName evidence="6">AraC family transcriptional regulator</fullName>
    </submittedName>
</protein>
<evidence type="ECO:0000259" key="5">
    <source>
        <dbReference type="PROSITE" id="PS01124"/>
    </source>
</evidence>
<dbReference type="PROSITE" id="PS01124">
    <property type="entry name" value="HTH_ARAC_FAMILY_2"/>
    <property type="match status" value="1"/>
</dbReference>
<dbReference type="Pfam" id="PF12625">
    <property type="entry name" value="Arabinose_bd"/>
    <property type="match status" value="1"/>
</dbReference>
<keyword evidence="2" id="KW-0238">DNA-binding</keyword>
<dbReference type="Pfam" id="PF12833">
    <property type="entry name" value="HTH_18"/>
    <property type="match status" value="1"/>
</dbReference>
<evidence type="ECO:0000256" key="4">
    <source>
        <dbReference type="SAM" id="MobiDB-lite"/>
    </source>
</evidence>
<evidence type="ECO:0000256" key="2">
    <source>
        <dbReference type="ARBA" id="ARBA00023125"/>
    </source>
</evidence>